<sequence length="401" mass="45402">MACPTHIVQGWNGSYFDKVLLCDLRMQYQVGHLAGEICPHPHPAFSNHFTIIDMNGIHDVTLDFCSCMQKRPFAMQLQGSWLFPAMDTEPCTAITTAALEQFQMLTFMGKILAYEYYHSLVHLTNNTGVMAPSDNFDAFIRVVREWSFIRLLKRAGMGNDHGRWKAAKPGSCTMECLACPCPGINIPDYVDPEGPNAWEHMLYIDQHFGDFNWQKNVSQGDTLLHKIKDAMPKASDHEYQFERFMALLPRDNIVKWTKMVEDWEVDRTKPNPFARTVASKTEATMHLQLSQEDAQDEMAGLDGDALHAMSLKAMISQGIQLESSQQRISHLNKELGAHSTDLQRAQVLEKSNRLCHSIELWFVVQEDNGLSFPAYSLPLYLPSSILLAHPCDKTIPTAVLV</sequence>
<comment type="caution">
    <text evidence="2">The sequence shown here is derived from an EMBL/GenBank/DDBJ whole genome shotgun (WGS) entry which is preliminary data.</text>
</comment>
<gene>
    <name evidence="2" type="ORF">EDD18DRAFT_1364550</name>
</gene>
<name>A0AA39UDY0_9AGAR</name>
<reference evidence="2" key="1">
    <citation type="submission" date="2023-06" db="EMBL/GenBank/DDBJ databases">
        <authorList>
            <consortium name="Lawrence Berkeley National Laboratory"/>
            <person name="Ahrendt S."/>
            <person name="Sahu N."/>
            <person name="Indic B."/>
            <person name="Wong-Bajracharya J."/>
            <person name="Merenyi Z."/>
            <person name="Ke H.-M."/>
            <person name="Monk M."/>
            <person name="Kocsube S."/>
            <person name="Drula E."/>
            <person name="Lipzen A."/>
            <person name="Balint B."/>
            <person name="Henrissat B."/>
            <person name="Andreopoulos B."/>
            <person name="Martin F.M."/>
            <person name="Harder C.B."/>
            <person name="Rigling D."/>
            <person name="Ford K.L."/>
            <person name="Foster G.D."/>
            <person name="Pangilinan J."/>
            <person name="Papanicolaou A."/>
            <person name="Barry K."/>
            <person name="LaButti K."/>
            <person name="Viragh M."/>
            <person name="Koriabine M."/>
            <person name="Yan M."/>
            <person name="Riley R."/>
            <person name="Champramary S."/>
            <person name="Plett K.L."/>
            <person name="Tsai I.J."/>
            <person name="Slot J."/>
            <person name="Sipos G."/>
            <person name="Plett J."/>
            <person name="Nagy L.G."/>
            <person name="Grigoriev I.V."/>
        </authorList>
    </citation>
    <scope>NUCLEOTIDE SEQUENCE</scope>
    <source>
        <strain evidence="2">HWK02</strain>
    </source>
</reference>
<accession>A0AA39UDY0</accession>
<evidence type="ECO:0000313" key="2">
    <source>
        <dbReference type="EMBL" id="KAK0478694.1"/>
    </source>
</evidence>
<dbReference type="InterPro" id="IPR041457">
    <property type="entry name" value="CxC2_KDZ-assoc"/>
</dbReference>
<dbReference type="Pfam" id="PF18803">
    <property type="entry name" value="CxC2"/>
    <property type="match status" value="1"/>
</dbReference>
<evidence type="ECO:0000313" key="3">
    <source>
        <dbReference type="Proteomes" id="UP001175228"/>
    </source>
</evidence>
<dbReference type="Proteomes" id="UP001175228">
    <property type="component" value="Unassembled WGS sequence"/>
</dbReference>
<dbReference type="AlphaFoldDB" id="A0AA39UDY0"/>
<protein>
    <recommendedName>
        <fullName evidence="1">CxC2-like cysteine cluster KDZ transposase-associated domain-containing protein</fullName>
    </recommendedName>
</protein>
<organism evidence="2 3">
    <name type="scientific">Armillaria luteobubalina</name>
    <dbReference type="NCBI Taxonomy" id="153913"/>
    <lineage>
        <taxon>Eukaryota</taxon>
        <taxon>Fungi</taxon>
        <taxon>Dikarya</taxon>
        <taxon>Basidiomycota</taxon>
        <taxon>Agaricomycotina</taxon>
        <taxon>Agaricomycetes</taxon>
        <taxon>Agaricomycetidae</taxon>
        <taxon>Agaricales</taxon>
        <taxon>Marasmiineae</taxon>
        <taxon>Physalacriaceae</taxon>
        <taxon>Armillaria</taxon>
    </lineage>
</organism>
<keyword evidence="3" id="KW-1185">Reference proteome</keyword>
<proteinExistence type="predicted"/>
<dbReference type="EMBL" id="JAUEPU010000093">
    <property type="protein sequence ID" value="KAK0478694.1"/>
    <property type="molecule type" value="Genomic_DNA"/>
</dbReference>
<feature type="domain" description="CxC2-like cysteine cluster KDZ transposase-associated" evidence="1">
    <location>
        <begin position="22"/>
        <end position="128"/>
    </location>
</feature>
<evidence type="ECO:0000259" key="1">
    <source>
        <dbReference type="Pfam" id="PF18803"/>
    </source>
</evidence>